<dbReference type="EMBL" id="JAPQKH010000006">
    <property type="protein sequence ID" value="KAJ5093828.1"/>
    <property type="molecule type" value="Genomic_DNA"/>
</dbReference>
<proteinExistence type="predicted"/>
<accession>A0A9W9F547</accession>
<reference evidence="1" key="2">
    <citation type="journal article" date="2023" name="IMA Fungus">
        <title>Comparative genomic study of the Penicillium genus elucidates a diverse pangenome and 15 lateral gene transfer events.</title>
        <authorList>
            <person name="Petersen C."/>
            <person name="Sorensen T."/>
            <person name="Nielsen M.R."/>
            <person name="Sondergaard T.E."/>
            <person name="Sorensen J.L."/>
            <person name="Fitzpatrick D.A."/>
            <person name="Frisvad J.C."/>
            <person name="Nielsen K.L."/>
        </authorList>
    </citation>
    <scope>NUCLEOTIDE SEQUENCE</scope>
    <source>
        <strain evidence="1">IBT 30069</strain>
    </source>
</reference>
<sequence>MKLQDLASTHLQIPTLGGFKDWLSGQDKPWLLIVENADKRLKEIEDFSSIDNGHIITITTTSESGATEAASPLSYQLTNLISKTDAEKLLKLKAGLARNISCPDQDTIKVCQAIEDGSTIPLLAVHFCAVTILNEVCSIKEYPSHFKKEYKQLMNNQAQPVTASSWDLKIQAAFNILLKQLKRQKPQSMQDALNLLRFASFYTVKPTTFEEYENLLRSLEDVLKRERQTLCSMMLPSKHHIGISDPEGFHYRAFWALLELKHVSFILYDSSENAYTLCPVVGELVKMSGSKDERDEWENIAKKVAGSTTSV</sequence>
<evidence type="ECO:0000313" key="1">
    <source>
        <dbReference type="EMBL" id="KAJ5093828.1"/>
    </source>
</evidence>
<dbReference type="AlphaFoldDB" id="A0A9W9F547"/>
<gene>
    <name evidence="1" type="ORF">N7456_009689</name>
</gene>
<dbReference type="Proteomes" id="UP001149165">
    <property type="component" value="Unassembled WGS sequence"/>
</dbReference>
<protein>
    <submittedName>
        <fullName evidence="1">Uncharacterized protein</fullName>
    </submittedName>
</protein>
<organism evidence="1 2">
    <name type="scientific">Penicillium angulare</name>
    <dbReference type="NCBI Taxonomy" id="116970"/>
    <lineage>
        <taxon>Eukaryota</taxon>
        <taxon>Fungi</taxon>
        <taxon>Dikarya</taxon>
        <taxon>Ascomycota</taxon>
        <taxon>Pezizomycotina</taxon>
        <taxon>Eurotiomycetes</taxon>
        <taxon>Eurotiomycetidae</taxon>
        <taxon>Eurotiales</taxon>
        <taxon>Aspergillaceae</taxon>
        <taxon>Penicillium</taxon>
    </lineage>
</organism>
<dbReference type="OrthoDB" id="4365473at2759"/>
<comment type="caution">
    <text evidence="1">The sequence shown here is derived from an EMBL/GenBank/DDBJ whole genome shotgun (WGS) entry which is preliminary data.</text>
</comment>
<keyword evidence="2" id="KW-1185">Reference proteome</keyword>
<name>A0A9W9F547_9EURO</name>
<reference evidence="1" key="1">
    <citation type="submission" date="2022-11" db="EMBL/GenBank/DDBJ databases">
        <authorList>
            <person name="Petersen C."/>
        </authorList>
    </citation>
    <scope>NUCLEOTIDE SEQUENCE</scope>
    <source>
        <strain evidence="1">IBT 30069</strain>
    </source>
</reference>
<evidence type="ECO:0000313" key="2">
    <source>
        <dbReference type="Proteomes" id="UP001149165"/>
    </source>
</evidence>